<accession>A0A9P8AH19</accession>
<gene>
    <name evidence="2" type="ORF">KQ657_002818</name>
</gene>
<dbReference type="OrthoDB" id="4031013at2759"/>
<feature type="region of interest" description="Disordered" evidence="1">
    <location>
        <begin position="90"/>
        <end position="126"/>
    </location>
</feature>
<keyword evidence="3" id="KW-1185">Reference proteome</keyword>
<protein>
    <submittedName>
        <fullName evidence="2">Uncharacterized protein</fullName>
    </submittedName>
</protein>
<dbReference type="Proteomes" id="UP000790833">
    <property type="component" value="Unassembled WGS sequence"/>
</dbReference>
<evidence type="ECO:0000313" key="3">
    <source>
        <dbReference type="Proteomes" id="UP000790833"/>
    </source>
</evidence>
<dbReference type="RefSeq" id="XP_043047234.1">
    <property type="nucleotide sequence ID" value="XM_043193565.1"/>
</dbReference>
<dbReference type="EMBL" id="JAHMUF010000024">
    <property type="protein sequence ID" value="KAG7191682.1"/>
    <property type="molecule type" value="Genomic_DNA"/>
</dbReference>
<reference evidence="2" key="1">
    <citation type="submission" date="2021-03" db="EMBL/GenBank/DDBJ databases">
        <authorList>
            <person name="Palmer J.M."/>
        </authorList>
    </citation>
    <scope>NUCLEOTIDE SEQUENCE</scope>
    <source>
        <strain evidence="2">ARV_011</strain>
    </source>
</reference>
<comment type="caution">
    <text evidence="2">The sequence shown here is derived from an EMBL/GenBank/DDBJ whole genome shotgun (WGS) entry which is preliminary data.</text>
</comment>
<organism evidence="2 3">
    <name type="scientific">Scheffersomyces spartinae</name>
    <dbReference type="NCBI Taxonomy" id="45513"/>
    <lineage>
        <taxon>Eukaryota</taxon>
        <taxon>Fungi</taxon>
        <taxon>Dikarya</taxon>
        <taxon>Ascomycota</taxon>
        <taxon>Saccharomycotina</taxon>
        <taxon>Pichiomycetes</taxon>
        <taxon>Debaryomycetaceae</taxon>
        <taxon>Scheffersomyces</taxon>
    </lineage>
</organism>
<evidence type="ECO:0000313" key="2">
    <source>
        <dbReference type="EMBL" id="KAG7191682.1"/>
    </source>
</evidence>
<dbReference type="GeneID" id="66116192"/>
<name>A0A9P8AH19_9ASCO</name>
<dbReference type="AlphaFoldDB" id="A0A9P8AH19"/>
<evidence type="ECO:0000256" key="1">
    <source>
        <dbReference type="SAM" id="MobiDB-lite"/>
    </source>
</evidence>
<proteinExistence type="predicted"/>
<sequence>MSDLTFQYANECDLEIHCSPFGLSGLYVKINGSNIMGIGSTMGLITGNTSGLLYYNDSNDLIDKKFKLYVVVDDEGYLRIDFTRIFTENEDEKSLQQQQQQQHNNQEVEPNGPDTPGSASGSHDANDELPSLILRAKCPHGNPDNIGPFIGIFLFETNE</sequence>